<keyword evidence="1" id="KW-0472">Membrane</keyword>
<evidence type="ECO:0008006" key="4">
    <source>
        <dbReference type="Google" id="ProtNLM"/>
    </source>
</evidence>
<protein>
    <recommendedName>
        <fullName evidence="4">Secreted protein</fullName>
    </recommendedName>
</protein>
<organism evidence="2 3">
    <name type="scientific">Brassica napus</name>
    <name type="common">Rape</name>
    <dbReference type="NCBI Taxonomy" id="3708"/>
    <lineage>
        <taxon>Eukaryota</taxon>
        <taxon>Viridiplantae</taxon>
        <taxon>Streptophyta</taxon>
        <taxon>Embryophyta</taxon>
        <taxon>Tracheophyta</taxon>
        <taxon>Spermatophyta</taxon>
        <taxon>Magnoliopsida</taxon>
        <taxon>eudicotyledons</taxon>
        <taxon>Gunneridae</taxon>
        <taxon>Pentapetalae</taxon>
        <taxon>rosids</taxon>
        <taxon>malvids</taxon>
        <taxon>Brassicales</taxon>
        <taxon>Brassicaceae</taxon>
        <taxon>Brassiceae</taxon>
        <taxon>Brassica</taxon>
    </lineage>
</organism>
<feature type="non-terminal residue" evidence="2">
    <location>
        <position position="86"/>
    </location>
</feature>
<sequence length="86" mass="9479">MVLKFADFSSFPSLFSYLVALFIAGCVSGGSSICHVYHSRFGYCFPSCMFCGLGRLFFVSNLSSGFYAVGLHSPFLRALWFFVGMA</sequence>
<accession>A0ABQ7ZZL5</accession>
<evidence type="ECO:0000313" key="2">
    <source>
        <dbReference type="EMBL" id="KAH0885706.1"/>
    </source>
</evidence>
<dbReference type="Proteomes" id="UP000824890">
    <property type="component" value="Unassembled WGS sequence"/>
</dbReference>
<dbReference type="EMBL" id="JAGKQM010000014">
    <property type="protein sequence ID" value="KAH0885706.1"/>
    <property type="molecule type" value="Genomic_DNA"/>
</dbReference>
<keyword evidence="1" id="KW-0812">Transmembrane</keyword>
<comment type="caution">
    <text evidence="2">The sequence shown here is derived from an EMBL/GenBank/DDBJ whole genome shotgun (WGS) entry which is preliminary data.</text>
</comment>
<keyword evidence="3" id="KW-1185">Reference proteome</keyword>
<name>A0ABQ7ZZL5_BRANA</name>
<feature type="transmembrane region" description="Helical" evidence="1">
    <location>
        <begin position="14"/>
        <end position="34"/>
    </location>
</feature>
<evidence type="ECO:0000256" key="1">
    <source>
        <dbReference type="SAM" id="Phobius"/>
    </source>
</evidence>
<proteinExistence type="predicted"/>
<keyword evidence="1" id="KW-1133">Transmembrane helix</keyword>
<evidence type="ECO:0000313" key="3">
    <source>
        <dbReference type="Proteomes" id="UP000824890"/>
    </source>
</evidence>
<dbReference type="PROSITE" id="PS51257">
    <property type="entry name" value="PROKAR_LIPOPROTEIN"/>
    <property type="match status" value="1"/>
</dbReference>
<gene>
    <name evidence="2" type="ORF">HID58_061802</name>
</gene>
<reference evidence="2 3" key="1">
    <citation type="submission" date="2021-05" db="EMBL/GenBank/DDBJ databases">
        <title>Genome Assembly of Synthetic Allotetraploid Brassica napus Reveals Homoeologous Exchanges between Subgenomes.</title>
        <authorList>
            <person name="Davis J.T."/>
        </authorList>
    </citation>
    <scope>NUCLEOTIDE SEQUENCE [LARGE SCALE GENOMIC DNA]</scope>
    <source>
        <strain evidence="3">cv. Da-Ae</strain>
        <tissue evidence="2">Seedling</tissue>
    </source>
</reference>